<accession>A0A6J4LHB9</accession>
<dbReference type="SMART" id="SM00458">
    <property type="entry name" value="RICIN"/>
    <property type="match status" value="1"/>
</dbReference>
<evidence type="ECO:0000256" key="1">
    <source>
        <dbReference type="ARBA" id="ARBA00022801"/>
    </source>
</evidence>
<dbReference type="AlphaFoldDB" id="A0A6J4LHB9"/>
<dbReference type="InterPro" id="IPR001547">
    <property type="entry name" value="Glyco_hydro_5"/>
</dbReference>
<protein>
    <submittedName>
        <fullName evidence="5">GH5_2 / GH5 / CBM13 / GH5_35</fullName>
        <ecNumber evidence="5">3.2.1.8</ecNumber>
    </submittedName>
</protein>
<gene>
    <name evidence="5" type="ORF">AVDCRST_MAG56-7497</name>
</gene>
<dbReference type="PANTHER" id="PTHR34142:SF1">
    <property type="entry name" value="GLYCOSIDE HYDROLASE FAMILY 5 DOMAIN-CONTAINING PROTEIN"/>
    <property type="match status" value="1"/>
</dbReference>
<evidence type="ECO:0000313" key="5">
    <source>
        <dbReference type="EMBL" id="CAA9333236.1"/>
    </source>
</evidence>
<dbReference type="GO" id="GO:0031176">
    <property type="term" value="F:endo-1,4-beta-xylanase activity"/>
    <property type="evidence" value="ECO:0007669"/>
    <property type="project" value="UniProtKB-EC"/>
</dbReference>
<sequence>MKDTYHPTQTRRRATLTGFLLALVLCLGTVTTGYSQTVVDQYGQLRVLGNRIVDKNGNPVQLRGMSLYWSQWIGKFYNADAVRWLRDDWRCTVVRAAMAVDNGGYATNPAEKNKVIAVVDAAISLGIYVIIDFHVHEAQNYQAQARTFFAEMAQRYGNRPNVIYEIWNEPLDVSWAGVIKPYHQSIVSTIRQYDPDNIIVCGTRFYSQEVEEAALNPVTGSNIAYTLHYYAATHKQWLRDAAQRALNRGVALFVTEYGTTEASGNGFVDEAETRAWWAFLDQNKVSHANWSVADISESSAALQPGASAYGGWTSSQIKPSGQLVRNELRAKYVAPVAAGLVSGATYRITARHSNLVLDVSGASTANGAAINQWSGTGSTNQQWVVTSVGGGYYTFRAVHSGKNVDINAAGTADGTAAVQYTPGTGYNQQFRLEDAGGGYYRVVARHSNKCLDIAGVSTVAGAALQQWTCGTGANQQFRFDRLSTARLGTGAETAGAAATVYPNPSGSTFLVKAPGRFAYIIHDQVGKLLESGKGENQCVAGGALRPGLYLIRVHTQHGPQVIKAIKQ</sequence>
<dbReference type="Pfam" id="PF00150">
    <property type="entry name" value="Cellulase"/>
    <property type="match status" value="1"/>
</dbReference>
<dbReference type="InterPro" id="IPR017853">
    <property type="entry name" value="GH"/>
</dbReference>
<dbReference type="InterPro" id="IPR018087">
    <property type="entry name" value="Glyco_hydro_5_CS"/>
</dbReference>
<organism evidence="5">
    <name type="scientific">uncultured Cytophagales bacterium</name>
    <dbReference type="NCBI Taxonomy" id="158755"/>
    <lineage>
        <taxon>Bacteria</taxon>
        <taxon>Pseudomonadati</taxon>
        <taxon>Bacteroidota</taxon>
        <taxon>Sphingobacteriia</taxon>
        <taxon>Sphingobacteriales</taxon>
        <taxon>environmental samples</taxon>
    </lineage>
</organism>
<dbReference type="Gene3D" id="2.80.10.50">
    <property type="match status" value="3"/>
</dbReference>
<dbReference type="EC" id="3.2.1.8" evidence="5"/>
<dbReference type="PANTHER" id="PTHR34142">
    <property type="entry name" value="ENDO-BETA-1,4-GLUCANASE A"/>
    <property type="match status" value="1"/>
</dbReference>
<dbReference type="EMBL" id="CADCTQ010000627">
    <property type="protein sequence ID" value="CAA9333236.1"/>
    <property type="molecule type" value="Genomic_DNA"/>
</dbReference>
<dbReference type="CDD" id="cd00161">
    <property type="entry name" value="beta-trefoil_Ricin-like"/>
    <property type="match status" value="1"/>
</dbReference>
<proteinExistence type="inferred from homology"/>
<dbReference type="Gene3D" id="3.20.20.80">
    <property type="entry name" value="Glycosidases"/>
    <property type="match status" value="1"/>
</dbReference>
<dbReference type="SUPFAM" id="SSF51445">
    <property type="entry name" value="(Trans)glycosidases"/>
    <property type="match status" value="1"/>
</dbReference>
<name>A0A6J4LHB9_9SPHI</name>
<evidence type="ECO:0000256" key="3">
    <source>
        <dbReference type="RuleBase" id="RU361153"/>
    </source>
</evidence>
<evidence type="ECO:0000259" key="4">
    <source>
        <dbReference type="SMART" id="SM00458"/>
    </source>
</evidence>
<dbReference type="GO" id="GO:0000272">
    <property type="term" value="P:polysaccharide catabolic process"/>
    <property type="evidence" value="ECO:0007669"/>
    <property type="project" value="InterPro"/>
</dbReference>
<dbReference type="InterPro" id="IPR035992">
    <property type="entry name" value="Ricin_B-like_lectins"/>
</dbReference>
<comment type="similarity">
    <text evidence="3">Belongs to the glycosyl hydrolase 5 (cellulase A) family.</text>
</comment>
<dbReference type="SUPFAM" id="SSF50370">
    <property type="entry name" value="Ricin B-like lectins"/>
    <property type="match status" value="1"/>
</dbReference>
<evidence type="ECO:0000256" key="2">
    <source>
        <dbReference type="ARBA" id="ARBA00023295"/>
    </source>
</evidence>
<reference evidence="5" key="1">
    <citation type="submission" date="2020-02" db="EMBL/GenBank/DDBJ databases">
        <authorList>
            <person name="Meier V. D."/>
        </authorList>
    </citation>
    <scope>NUCLEOTIDE SEQUENCE</scope>
    <source>
        <strain evidence="5">AVDCRST_MAG56</strain>
    </source>
</reference>
<dbReference type="PROSITE" id="PS00659">
    <property type="entry name" value="GLYCOSYL_HYDROL_F5"/>
    <property type="match status" value="1"/>
</dbReference>
<dbReference type="InterPro" id="IPR000772">
    <property type="entry name" value="Ricin_B_lectin"/>
</dbReference>
<keyword evidence="2 3" id="KW-0326">Glycosidase</keyword>
<keyword evidence="1 3" id="KW-0378">Hydrolase</keyword>
<dbReference type="PROSITE" id="PS50231">
    <property type="entry name" value="RICIN_B_LECTIN"/>
    <property type="match status" value="1"/>
</dbReference>
<feature type="domain" description="Ricin B lectin" evidence="4">
    <location>
        <begin position="343"/>
        <end position="480"/>
    </location>
</feature>
<dbReference type="Pfam" id="PF14200">
    <property type="entry name" value="RicinB_lectin_2"/>
    <property type="match status" value="2"/>
</dbReference>